<protein>
    <submittedName>
        <fullName evidence="1">3'-5' exonuclease</fullName>
    </submittedName>
</protein>
<name>A0ACC2S4J5_9FUNG</name>
<evidence type="ECO:0000313" key="1">
    <source>
        <dbReference type="EMBL" id="KAJ9057081.1"/>
    </source>
</evidence>
<proteinExistence type="predicted"/>
<sequence length="429" mass="48618">MTIENPLTENIIPDLEFSKVHTAQSHQANLSNRSSDCNSDRNLRIMKWARKKKQVPEHFDERSLNKQLLSYGDLDPVISSSDKPEQVIPNANSVQKPRKPVFHKFQKKDNAENTSKRKDRYKNKRKAKEPNKIKFEDTHWFAISKAKKALKFKVDQFLVESRKILSELPKSRNYISSLEELFPENLAGAPETPEEQLQLILSENMSQGLLSPPARTIALDCEMVGSGPKGSINKLGRVSLVDYYGNVIYDTFVFQKDVTDYRTWISGIEAKDLKNAPSFSDVQQKVKEYLQGHTVVGHSLKVDFEVLEIAIEDYLTFDIAKAFSNFNVIQKSAFGLKSLTFNLLGIKIQTASHSSLTDALATVAIYRLLLPVEENTDLFSEQVVALQNQAAPCSNPVRPASSNLAKPKKQRIRVKRERKQPNQDIDSAK</sequence>
<comment type="caution">
    <text evidence="1">The sequence shown here is derived from an EMBL/GenBank/DDBJ whole genome shotgun (WGS) entry which is preliminary data.</text>
</comment>
<keyword evidence="1" id="KW-0540">Nuclease</keyword>
<evidence type="ECO:0000313" key="2">
    <source>
        <dbReference type="Proteomes" id="UP001165960"/>
    </source>
</evidence>
<dbReference type="EMBL" id="QTSX02005828">
    <property type="protein sequence ID" value="KAJ9057081.1"/>
    <property type="molecule type" value="Genomic_DNA"/>
</dbReference>
<keyword evidence="1" id="KW-0269">Exonuclease</keyword>
<dbReference type="Proteomes" id="UP001165960">
    <property type="component" value="Unassembled WGS sequence"/>
</dbReference>
<gene>
    <name evidence="1" type="primary">REX4_2</name>
    <name evidence="1" type="ORF">DSO57_1025912</name>
</gene>
<reference evidence="1" key="1">
    <citation type="submission" date="2022-04" db="EMBL/GenBank/DDBJ databases">
        <title>Genome of the entomopathogenic fungus Entomophthora muscae.</title>
        <authorList>
            <person name="Elya C."/>
            <person name="Lovett B.R."/>
            <person name="Lee E."/>
            <person name="Macias A.M."/>
            <person name="Hajek A.E."/>
            <person name="De Bivort B.L."/>
            <person name="Kasson M.T."/>
            <person name="De Fine Licht H.H."/>
            <person name="Stajich J.E."/>
        </authorList>
    </citation>
    <scope>NUCLEOTIDE SEQUENCE</scope>
    <source>
        <strain evidence="1">Berkeley</strain>
    </source>
</reference>
<keyword evidence="2" id="KW-1185">Reference proteome</keyword>
<keyword evidence="1" id="KW-0378">Hydrolase</keyword>
<accession>A0ACC2S4J5</accession>
<organism evidence="1 2">
    <name type="scientific">Entomophthora muscae</name>
    <dbReference type="NCBI Taxonomy" id="34485"/>
    <lineage>
        <taxon>Eukaryota</taxon>
        <taxon>Fungi</taxon>
        <taxon>Fungi incertae sedis</taxon>
        <taxon>Zoopagomycota</taxon>
        <taxon>Entomophthoromycotina</taxon>
        <taxon>Entomophthoromycetes</taxon>
        <taxon>Entomophthorales</taxon>
        <taxon>Entomophthoraceae</taxon>
        <taxon>Entomophthora</taxon>
    </lineage>
</organism>